<dbReference type="SMART" id="SM00855">
    <property type="entry name" value="PGAM"/>
    <property type="match status" value="1"/>
</dbReference>
<dbReference type="HOGENOM" id="CLU_033323_12_2_9"/>
<dbReference type="EMBL" id="CP009285">
    <property type="protein sequence ID" value="AIQ56617.1"/>
    <property type="molecule type" value="Genomic_DNA"/>
</dbReference>
<dbReference type="Pfam" id="PF00300">
    <property type="entry name" value="His_Phos_1"/>
    <property type="match status" value="1"/>
</dbReference>
<dbReference type="GO" id="GO:0005737">
    <property type="term" value="C:cytoplasm"/>
    <property type="evidence" value="ECO:0007669"/>
    <property type="project" value="TreeGrafter"/>
</dbReference>
<dbReference type="InterPro" id="IPR029033">
    <property type="entry name" value="His_PPase_superfam"/>
</dbReference>
<gene>
    <name evidence="1" type="ORF">PBOR_06440</name>
</gene>
<dbReference type="GO" id="GO:0016791">
    <property type="term" value="F:phosphatase activity"/>
    <property type="evidence" value="ECO:0007669"/>
    <property type="project" value="TreeGrafter"/>
</dbReference>
<dbReference type="Proteomes" id="UP000029518">
    <property type="component" value="Chromosome"/>
</dbReference>
<dbReference type="PANTHER" id="PTHR48100:SF59">
    <property type="entry name" value="ADENOSYLCOBALAMIN_ALPHA-RIBAZOLE PHOSPHATASE"/>
    <property type="match status" value="1"/>
</dbReference>
<evidence type="ECO:0000313" key="2">
    <source>
        <dbReference type="Proteomes" id="UP000029518"/>
    </source>
</evidence>
<dbReference type="OrthoDB" id="2185101at2"/>
<keyword evidence="2" id="KW-1185">Reference proteome</keyword>
<organism evidence="1 2">
    <name type="scientific">Paenibacillus borealis</name>
    <dbReference type="NCBI Taxonomy" id="160799"/>
    <lineage>
        <taxon>Bacteria</taxon>
        <taxon>Bacillati</taxon>
        <taxon>Bacillota</taxon>
        <taxon>Bacilli</taxon>
        <taxon>Bacillales</taxon>
        <taxon>Paenibacillaceae</taxon>
        <taxon>Paenibacillus</taxon>
    </lineage>
</organism>
<reference evidence="1" key="1">
    <citation type="submission" date="2014-08" db="EMBL/GenBank/DDBJ databases">
        <title>Comparative genomics of the Paenibacillus odorifer group.</title>
        <authorList>
            <person name="den Bakker H.C."/>
            <person name="Tsai Y.-C.Y.-C."/>
            <person name="Martin N."/>
            <person name="Korlach J."/>
            <person name="Wiedmann M."/>
        </authorList>
    </citation>
    <scope>NUCLEOTIDE SEQUENCE [LARGE SCALE GENOMIC DNA]</scope>
    <source>
        <strain evidence="1">DSM 13188</strain>
    </source>
</reference>
<dbReference type="RefSeq" id="WP_042210932.1">
    <property type="nucleotide sequence ID" value="NZ_CP009285.1"/>
</dbReference>
<name>A0A089L742_PAEBO</name>
<proteinExistence type="predicted"/>
<dbReference type="SUPFAM" id="SSF53254">
    <property type="entry name" value="Phosphoglycerate mutase-like"/>
    <property type="match status" value="1"/>
</dbReference>
<dbReference type="PANTHER" id="PTHR48100">
    <property type="entry name" value="BROAD-SPECIFICITY PHOSPHATASE YOR283W-RELATED"/>
    <property type="match status" value="1"/>
</dbReference>
<protein>
    <submittedName>
        <fullName evidence="1">Phosphoglycerate mutase</fullName>
    </submittedName>
</protein>
<accession>A0A089L742</accession>
<dbReference type="InterPro" id="IPR050275">
    <property type="entry name" value="PGM_Phosphatase"/>
</dbReference>
<evidence type="ECO:0000313" key="1">
    <source>
        <dbReference type="EMBL" id="AIQ56617.1"/>
    </source>
</evidence>
<dbReference type="CDD" id="cd07067">
    <property type="entry name" value="HP_PGM_like"/>
    <property type="match status" value="1"/>
</dbReference>
<sequence length="191" mass="21457">MTTYIYMVRHGDSLRTGVDEWTRALSPRGEEDARRVTACLRNEGIGALYSSPYIRAIHTIADLAKVLGQEITLKEDLREKVWMEGNRQLPDEDLLASLQAMYADPDYALSGGESNRECQARAVEALQEILQAHEGERVAIGTHGLVMALMMGYFAPEYDLDFLLKTTKPDIYVMAFSEGRLTGVERLVVKE</sequence>
<dbReference type="KEGG" id="pbd:PBOR_06440"/>
<dbReference type="AlphaFoldDB" id="A0A089L742"/>
<dbReference type="Gene3D" id="3.40.50.1240">
    <property type="entry name" value="Phosphoglycerate mutase-like"/>
    <property type="match status" value="1"/>
</dbReference>
<dbReference type="InterPro" id="IPR013078">
    <property type="entry name" value="His_Pase_superF_clade-1"/>
</dbReference>